<evidence type="ECO:0000256" key="1">
    <source>
        <dbReference type="SAM" id="MobiDB-lite"/>
    </source>
</evidence>
<name>A0A285PCQ8_9HYPH</name>
<evidence type="ECO:0000313" key="3">
    <source>
        <dbReference type="Proteomes" id="UP000219439"/>
    </source>
</evidence>
<reference evidence="2 3" key="1">
    <citation type="submission" date="2017-09" db="EMBL/GenBank/DDBJ databases">
        <authorList>
            <person name="Ehlers B."/>
            <person name="Leendertz F.H."/>
        </authorList>
    </citation>
    <scope>NUCLEOTIDE SEQUENCE [LARGE SCALE GENOMIC DNA]</scope>
    <source>
        <strain evidence="2 3">DSM 18289</strain>
    </source>
</reference>
<dbReference type="Proteomes" id="UP000219439">
    <property type="component" value="Unassembled WGS sequence"/>
</dbReference>
<accession>A0A285PCQ8</accession>
<proteinExistence type="predicted"/>
<sequence>MAQNQSLPTVMESGSNDVISLQRGQIPDAATPIAPQSPSKALRRRSSATFSAEDPSAGQRAHIGKATSPTRMKRKMAKPSAKPDIASRIAPMSSGGGASIQNNAIAPPAASLVPPPVPESLSESPLASPVGSALAPRPVLDNGISERLVTVCLSNAATNSGTKAFDVQRRDSPRFVVGSGKTTCAKFEPTRQTIYFWKTNTLGKLALTLSNRLDLRDSEGTQITLNWEQD</sequence>
<organism evidence="2 3">
    <name type="scientific">Cohaesibacter gelatinilyticus</name>
    <dbReference type="NCBI Taxonomy" id="372072"/>
    <lineage>
        <taxon>Bacteria</taxon>
        <taxon>Pseudomonadati</taxon>
        <taxon>Pseudomonadota</taxon>
        <taxon>Alphaproteobacteria</taxon>
        <taxon>Hyphomicrobiales</taxon>
        <taxon>Cohaesibacteraceae</taxon>
    </lineage>
</organism>
<feature type="region of interest" description="Disordered" evidence="1">
    <location>
        <begin position="1"/>
        <end position="83"/>
    </location>
</feature>
<evidence type="ECO:0000313" key="2">
    <source>
        <dbReference type="EMBL" id="SNZ19489.1"/>
    </source>
</evidence>
<protein>
    <submittedName>
        <fullName evidence="2">Uncharacterized protein</fullName>
    </submittedName>
</protein>
<keyword evidence="3" id="KW-1185">Reference proteome</keyword>
<dbReference type="EMBL" id="OBEL01000002">
    <property type="protein sequence ID" value="SNZ19489.1"/>
    <property type="molecule type" value="Genomic_DNA"/>
</dbReference>
<feature type="compositionally biased region" description="Polar residues" evidence="1">
    <location>
        <begin position="1"/>
        <end position="23"/>
    </location>
</feature>
<dbReference type="AlphaFoldDB" id="A0A285PCQ8"/>
<gene>
    <name evidence="2" type="ORF">SAMN06265368_2578</name>
</gene>